<dbReference type="GO" id="GO:0005886">
    <property type="term" value="C:plasma membrane"/>
    <property type="evidence" value="ECO:0007669"/>
    <property type="project" value="UniProtKB-SubCell"/>
</dbReference>
<keyword evidence="9" id="KW-1185">Reference proteome</keyword>
<feature type="transmembrane region" description="Helical" evidence="7">
    <location>
        <begin position="12"/>
        <end position="28"/>
    </location>
</feature>
<organism evidence="8 9">
    <name type="scientific">Aquella oligotrophica</name>
    <dbReference type="NCBI Taxonomy" id="2067065"/>
    <lineage>
        <taxon>Bacteria</taxon>
        <taxon>Pseudomonadati</taxon>
        <taxon>Pseudomonadota</taxon>
        <taxon>Betaproteobacteria</taxon>
        <taxon>Neisseriales</taxon>
        <taxon>Neisseriaceae</taxon>
        <taxon>Aquella</taxon>
    </lineage>
</organism>
<feature type="transmembrane region" description="Helical" evidence="7">
    <location>
        <begin position="215"/>
        <end position="233"/>
    </location>
</feature>
<keyword evidence="5 7" id="KW-1133">Transmembrane helix</keyword>
<feature type="transmembrane region" description="Helical" evidence="7">
    <location>
        <begin position="149"/>
        <end position="169"/>
    </location>
</feature>
<proteinExistence type="inferred from homology"/>
<feature type="transmembrane region" description="Helical" evidence="7">
    <location>
        <begin position="305"/>
        <end position="324"/>
    </location>
</feature>
<keyword evidence="3" id="KW-1003">Cell membrane</keyword>
<sequence>MSNLKPKSKLNTLLFVFIILILLGLNFSNFSFKHFLPGIALLAGIILTAIQNDDAIAHYSKLWSSKVLSYAIIFLGFGFNLSNILKAGMAGIGYTVISIGGTLCLGLLIGKWLKNQDKISMLISSGTAICGGSAIAAIAPVIRANHAETAVAMGAIFLLNAVGLILFPIIGHHLHLTQNEFGLLSALAIHDTSSVVGSCLAYGSEALMVGTTVKLVRALWIIPVSLIIAAIYSRKNHEEAHTGKTKKPWFILWFILASLLVTIVPGLQPIGSHLKEFGESLFVIALFLIGYNVSFKNIKAVGAKVFIQAVSLWVIVSCLVLAALKLHLLH</sequence>
<dbReference type="Proteomes" id="UP000236655">
    <property type="component" value="Chromosome"/>
</dbReference>
<evidence type="ECO:0000256" key="4">
    <source>
        <dbReference type="ARBA" id="ARBA00022692"/>
    </source>
</evidence>
<evidence type="ECO:0000256" key="5">
    <source>
        <dbReference type="ARBA" id="ARBA00022989"/>
    </source>
</evidence>
<comment type="subcellular location">
    <subcellularLocation>
        <location evidence="1">Cell membrane</location>
        <topology evidence="1">Multi-pass membrane protein</topology>
    </subcellularLocation>
</comment>
<comment type="similarity">
    <text evidence="2">Belongs to the UPF0324 family.</text>
</comment>
<evidence type="ECO:0000256" key="7">
    <source>
        <dbReference type="SAM" id="Phobius"/>
    </source>
</evidence>
<feature type="transmembrane region" description="Helical" evidence="7">
    <location>
        <begin position="249"/>
        <end position="271"/>
    </location>
</feature>
<gene>
    <name evidence="8" type="ORF">CUN60_10885</name>
</gene>
<accession>A0A2I7N8I5</accession>
<evidence type="ECO:0000256" key="6">
    <source>
        <dbReference type="ARBA" id="ARBA00023136"/>
    </source>
</evidence>
<dbReference type="InterPro" id="IPR018383">
    <property type="entry name" value="UPF0324_pro"/>
</dbReference>
<evidence type="ECO:0000256" key="3">
    <source>
        <dbReference type="ARBA" id="ARBA00022475"/>
    </source>
</evidence>
<name>A0A2I7N8I5_9NEIS</name>
<dbReference type="RefSeq" id="WP_102952062.1">
    <property type="nucleotide sequence ID" value="NZ_CP024847.1"/>
</dbReference>
<evidence type="ECO:0000313" key="9">
    <source>
        <dbReference type="Proteomes" id="UP000236655"/>
    </source>
</evidence>
<dbReference type="OrthoDB" id="5393513at2"/>
<evidence type="ECO:0000256" key="1">
    <source>
        <dbReference type="ARBA" id="ARBA00004651"/>
    </source>
</evidence>
<feature type="transmembrane region" description="Helical" evidence="7">
    <location>
        <begin position="87"/>
        <end position="109"/>
    </location>
</feature>
<feature type="transmembrane region" description="Helical" evidence="7">
    <location>
        <begin position="34"/>
        <end position="50"/>
    </location>
</feature>
<dbReference type="AlphaFoldDB" id="A0A2I7N8I5"/>
<dbReference type="EMBL" id="CP024847">
    <property type="protein sequence ID" value="AUR52774.1"/>
    <property type="molecule type" value="Genomic_DNA"/>
</dbReference>
<keyword evidence="4 7" id="KW-0812">Transmembrane</keyword>
<dbReference type="PANTHER" id="PTHR30106:SF1">
    <property type="entry name" value="UPF0324 MEMBRANE PROTEIN FN0533"/>
    <property type="match status" value="1"/>
</dbReference>
<feature type="transmembrane region" description="Helical" evidence="7">
    <location>
        <begin position="62"/>
        <end position="81"/>
    </location>
</feature>
<dbReference type="PANTHER" id="PTHR30106">
    <property type="entry name" value="INNER MEMBRANE PROTEIN YEIH-RELATED"/>
    <property type="match status" value="1"/>
</dbReference>
<evidence type="ECO:0000313" key="8">
    <source>
        <dbReference type="EMBL" id="AUR52774.1"/>
    </source>
</evidence>
<reference evidence="9" key="1">
    <citation type="submission" date="2017-11" db="EMBL/GenBank/DDBJ databases">
        <authorList>
            <person name="Chan K.G."/>
            <person name="Lee L.S."/>
        </authorList>
    </citation>
    <scope>NUCLEOTIDE SEQUENCE [LARGE SCALE GENOMIC DNA]</scope>
    <source>
        <strain evidence="9">DSM 100970</strain>
    </source>
</reference>
<evidence type="ECO:0000256" key="2">
    <source>
        <dbReference type="ARBA" id="ARBA00007977"/>
    </source>
</evidence>
<feature type="transmembrane region" description="Helical" evidence="7">
    <location>
        <begin position="277"/>
        <end position="293"/>
    </location>
</feature>
<dbReference type="Pfam" id="PF03601">
    <property type="entry name" value="Cons_hypoth698"/>
    <property type="match status" value="1"/>
</dbReference>
<protein>
    <submittedName>
        <fullName evidence="8">Putative sulfate exporter family transporter</fullName>
    </submittedName>
</protein>
<keyword evidence="6 7" id="KW-0472">Membrane</keyword>
<dbReference type="KEGG" id="nba:CUN60_10885"/>
<feature type="transmembrane region" description="Helical" evidence="7">
    <location>
        <begin position="121"/>
        <end position="143"/>
    </location>
</feature>